<sequence length="131" mass="15705">MIIPINTQINLIFYSIVAGILTGILFDIYRIIRGFENPDVIITFIEDILFWIFSGILVFIFLLYNGYAYIGFYLYLYITIGLYSYFRLLSKQFLKFQFKVIKIISKFFRIVKNLLVYPIQLMIYNIFNKNK</sequence>
<organism evidence="2 3">
    <name type="scientific">Clostridium aestuarii</name>
    <dbReference type="NCBI Taxonomy" id="338193"/>
    <lineage>
        <taxon>Bacteria</taxon>
        <taxon>Bacillati</taxon>
        <taxon>Bacillota</taxon>
        <taxon>Clostridia</taxon>
        <taxon>Eubacteriales</taxon>
        <taxon>Clostridiaceae</taxon>
        <taxon>Clostridium</taxon>
    </lineage>
</organism>
<evidence type="ECO:0000313" key="2">
    <source>
        <dbReference type="EMBL" id="MCY6485715.1"/>
    </source>
</evidence>
<comment type="caution">
    <text evidence="2">The sequence shown here is derived from an EMBL/GenBank/DDBJ whole genome shotgun (WGS) entry which is preliminary data.</text>
</comment>
<dbReference type="NCBIfam" id="TIGR02893">
    <property type="entry name" value="spore_yabQ"/>
    <property type="match status" value="1"/>
</dbReference>
<keyword evidence="3" id="KW-1185">Reference proteome</keyword>
<name>A0ABT4D398_9CLOT</name>
<evidence type="ECO:0000256" key="1">
    <source>
        <dbReference type="SAM" id="Phobius"/>
    </source>
</evidence>
<dbReference type="Proteomes" id="UP001078443">
    <property type="component" value="Unassembled WGS sequence"/>
</dbReference>
<reference evidence="2" key="1">
    <citation type="submission" date="2022-12" db="EMBL/GenBank/DDBJ databases">
        <authorList>
            <person name="Wang J."/>
        </authorList>
    </citation>
    <scope>NUCLEOTIDE SEQUENCE</scope>
    <source>
        <strain evidence="2">HY-45-18</strain>
    </source>
</reference>
<protein>
    <submittedName>
        <fullName evidence="2">Spore cortex biosynthesis protein YabQ</fullName>
    </submittedName>
</protein>
<feature type="transmembrane region" description="Helical" evidence="1">
    <location>
        <begin position="70"/>
        <end position="89"/>
    </location>
</feature>
<accession>A0ABT4D398</accession>
<feature type="transmembrane region" description="Helical" evidence="1">
    <location>
        <begin position="44"/>
        <end position="64"/>
    </location>
</feature>
<gene>
    <name evidence="2" type="primary">yabQ</name>
    <name evidence="2" type="ORF">OW763_15405</name>
</gene>
<feature type="transmembrane region" description="Helical" evidence="1">
    <location>
        <begin position="110"/>
        <end position="127"/>
    </location>
</feature>
<feature type="transmembrane region" description="Helical" evidence="1">
    <location>
        <begin position="12"/>
        <end position="32"/>
    </location>
</feature>
<dbReference type="RefSeq" id="WP_268042289.1">
    <property type="nucleotide sequence ID" value="NZ_JAPQER010000009.1"/>
</dbReference>
<keyword evidence="1" id="KW-0812">Transmembrane</keyword>
<dbReference type="InterPro" id="IPR019074">
    <property type="entry name" value="YabQ"/>
</dbReference>
<proteinExistence type="predicted"/>
<evidence type="ECO:0000313" key="3">
    <source>
        <dbReference type="Proteomes" id="UP001078443"/>
    </source>
</evidence>
<dbReference type="EMBL" id="JAPQER010000009">
    <property type="protein sequence ID" value="MCY6485715.1"/>
    <property type="molecule type" value="Genomic_DNA"/>
</dbReference>
<dbReference type="Pfam" id="PF09578">
    <property type="entry name" value="Spore_YabQ"/>
    <property type="match status" value="1"/>
</dbReference>
<keyword evidence="1" id="KW-0472">Membrane</keyword>
<keyword evidence="1" id="KW-1133">Transmembrane helix</keyword>